<dbReference type="Proteomes" id="UP000196158">
    <property type="component" value="Unassembled WGS sequence"/>
</dbReference>
<dbReference type="EMBL" id="FXLY01000009">
    <property type="protein sequence ID" value="SMN21920.1"/>
    <property type="molecule type" value="Genomic_DNA"/>
</dbReference>
<gene>
    <name evidence="2" type="ORF">KASA_0J02618G</name>
</gene>
<organism evidence="2 3">
    <name type="scientific">Maudiozyma saulgeensis</name>
    <dbReference type="NCBI Taxonomy" id="1789683"/>
    <lineage>
        <taxon>Eukaryota</taxon>
        <taxon>Fungi</taxon>
        <taxon>Dikarya</taxon>
        <taxon>Ascomycota</taxon>
        <taxon>Saccharomycotina</taxon>
        <taxon>Saccharomycetes</taxon>
        <taxon>Saccharomycetales</taxon>
        <taxon>Saccharomycetaceae</taxon>
        <taxon>Maudiozyma</taxon>
    </lineage>
</organism>
<proteinExistence type="predicted"/>
<evidence type="ECO:0000313" key="2">
    <source>
        <dbReference type="EMBL" id="SMN21920.1"/>
    </source>
</evidence>
<name>A0A1X7R8Y1_9SACH</name>
<feature type="transmembrane region" description="Helical" evidence="1">
    <location>
        <begin position="44"/>
        <end position="63"/>
    </location>
</feature>
<accession>A0A1X7R8Y1</accession>
<dbReference type="AlphaFoldDB" id="A0A1X7R8Y1"/>
<dbReference type="OrthoDB" id="4065731at2759"/>
<keyword evidence="3" id="KW-1185">Reference proteome</keyword>
<keyword evidence="1" id="KW-0812">Transmembrane</keyword>
<reference evidence="2 3" key="1">
    <citation type="submission" date="2017-04" db="EMBL/GenBank/DDBJ databases">
        <authorList>
            <person name="Afonso C.L."/>
            <person name="Miller P.J."/>
            <person name="Scott M.A."/>
            <person name="Spackman E."/>
            <person name="Goraichik I."/>
            <person name="Dimitrov K.M."/>
            <person name="Suarez D.L."/>
            <person name="Swayne D.E."/>
        </authorList>
    </citation>
    <scope>NUCLEOTIDE SEQUENCE [LARGE SCALE GENOMIC DNA]</scope>
</reference>
<evidence type="ECO:0000313" key="3">
    <source>
        <dbReference type="Proteomes" id="UP000196158"/>
    </source>
</evidence>
<sequence>MQFEQQGAPLEQTYERYVILTLRYIIQGLQFIIPLVTKFSKENPTVFLIITTLILFYIAWKVIKNIFNILRRLFLLYLLVLVVSIHLRGWEQFIGKDVPYFYNTIAESDNAYKVGLGVKFIVFQFKFYLEYLYHYVQNM</sequence>
<keyword evidence="1" id="KW-1133">Transmembrane helix</keyword>
<feature type="transmembrane region" description="Helical" evidence="1">
    <location>
        <begin position="69"/>
        <end position="87"/>
    </location>
</feature>
<keyword evidence="1" id="KW-0472">Membrane</keyword>
<protein>
    <submittedName>
        <fullName evidence="2">Similar to Saccharomyces cerevisiae YIL040W APQ12 Protein required for nuclear envelope morphology, nuclear pore complex localization, mRNA export from the nucleus</fullName>
    </submittedName>
</protein>
<evidence type="ECO:0000256" key="1">
    <source>
        <dbReference type="SAM" id="Phobius"/>
    </source>
</evidence>